<dbReference type="EMBL" id="JAPESX010003650">
    <property type="protein sequence ID" value="KAJ8104562.1"/>
    <property type="molecule type" value="Genomic_DNA"/>
</dbReference>
<protein>
    <submittedName>
        <fullName evidence="1">Uncharacterized protein</fullName>
    </submittedName>
</protein>
<proteinExistence type="predicted"/>
<name>A0ACC2HNG0_9PEZI</name>
<reference evidence="1" key="1">
    <citation type="submission" date="2022-11" db="EMBL/GenBank/DDBJ databases">
        <title>Genome Sequence of Nemania bipapillata.</title>
        <authorList>
            <person name="Buettner E."/>
        </authorList>
    </citation>
    <scope>NUCLEOTIDE SEQUENCE</scope>
    <source>
        <strain evidence="1">CP14</strain>
    </source>
</reference>
<keyword evidence="2" id="KW-1185">Reference proteome</keyword>
<dbReference type="Proteomes" id="UP001153334">
    <property type="component" value="Unassembled WGS sequence"/>
</dbReference>
<gene>
    <name evidence="1" type="ORF">ONZ43_g7790</name>
</gene>
<sequence>MHEQERALLPPMFFKDRNAHAAMLFALFVGAYFFPLVYYLALYFQAVKGDSAISAGIKLLPFLIAVVIASIVSGSLITAFGYYNPVILVSTAILTAGAFLITTFGLDTSLSQWFGYQVVAGLGTGVLFQAGIIVVQNALPQELIAQATACVQFFQSLGGAVFIAVAQTTFQNGIINYISDNVDGVDPQAIVNSGASEIRQALMQMGREDALKGVLTAYTIGLRNTFYISAAAAASTFLVSFVFKWEKIQKA</sequence>
<evidence type="ECO:0000313" key="1">
    <source>
        <dbReference type="EMBL" id="KAJ8104562.1"/>
    </source>
</evidence>
<evidence type="ECO:0000313" key="2">
    <source>
        <dbReference type="Proteomes" id="UP001153334"/>
    </source>
</evidence>
<organism evidence="1 2">
    <name type="scientific">Nemania bipapillata</name>
    <dbReference type="NCBI Taxonomy" id="110536"/>
    <lineage>
        <taxon>Eukaryota</taxon>
        <taxon>Fungi</taxon>
        <taxon>Dikarya</taxon>
        <taxon>Ascomycota</taxon>
        <taxon>Pezizomycotina</taxon>
        <taxon>Sordariomycetes</taxon>
        <taxon>Xylariomycetidae</taxon>
        <taxon>Xylariales</taxon>
        <taxon>Xylariaceae</taxon>
        <taxon>Nemania</taxon>
    </lineage>
</organism>
<comment type="caution">
    <text evidence="1">The sequence shown here is derived from an EMBL/GenBank/DDBJ whole genome shotgun (WGS) entry which is preliminary data.</text>
</comment>
<accession>A0ACC2HNG0</accession>